<dbReference type="PANTHER" id="PTHR15052:SF2">
    <property type="entry name" value="GENERAL TRANSCRIPTION FACTOR 3C POLYPEPTIDE 2"/>
    <property type="match status" value="1"/>
</dbReference>
<dbReference type="GO" id="GO:0000127">
    <property type="term" value="C:transcription factor TFIIIC complex"/>
    <property type="evidence" value="ECO:0007669"/>
    <property type="project" value="EnsemblFungi"/>
</dbReference>
<keyword evidence="6" id="KW-1185">Reference proteome</keyword>
<evidence type="ECO:0000256" key="4">
    <source>
        <dbReference type="SAM" id="MobiDB-lite"/>
    </source>
</evidence>
<gene>
    <name evidence="5" type="ordered locus">Ecym_5522</name>
</gene>
<dbReference type="FunCoup" id="I6NDX1">
    <property type="interactions" value="240"/>
</dbReference>
<name>I6NDX1_ERECY</name>
<feature type="compositionally biased region" description="Polar residues" evidence="4">
    <location>
        <begin position="16"/>
        <end position="25"/>
    </location>
</feature>
<dbReference type="eggNOG" id="ENOG502S1WJ">
    <property type="taxonomic scope" value="Eukaryota"/>
</dbReference>
<dbReference type="RefSeq" id="XP_003647080.1">
    <property type="nucleotide sequence ID" value="XM_003647032.1"/>
</dbReference>
<dbReference type="GO" id="GO:0042791">
    <property type="term" value="P:5S class rRNA transcription by RNA polymerase III"/>
    <property type="evidence" value="ECO:0007669"/>
    <property type="project" value="EnsemblFungi"/>
</dbReference>
<accession>I6NDX1</accession>
<sequence>MPPRKVRSRPKKCVESAQTSSQDSISGFALFNKVTSDATAAAAAAAVVNDLPKSNPTESLRKRPHRMASLKAETSLRDDLMDIDVVAKNGFKHSTNGDKNEDDDNDDTDFVPEQGLIEENIVSTGVGITGEYSEVGGLGLLADMGNNDLLALPSRFVVNEGTDGADHRRANNKRKAGTRVIRAMKDLSSARDKLERIYGTNRQKLLGLAKLKEGFETHVFDFPEEYLRSSSRYFVETMNILETAKFSELNPKPQESEILTQLELDQLFPVSNELPKNILISGANFSLYRDQKSEFPILPCGKRTGFVYNVGGLITDMAWLRSDDSVYQYLAVAVSNVDTANDMRLRMTGINKHFSIIEIYRLNTDSLEFVKIQTVVHEFGEIWDLKWHDAFSQTAKGLLGFVCQLGSIKFVEITFTEDYEIRLITEVCLEVQMQSSQITCFDFRSSSTVICGFYNGYVGEFVIGSAIPNFYKKIHETYVLSVVSAYSPYEENAIFSTSVDGTSYLYSPKDIQTTKCALPRNRGTNISPVVYVPQLYSIVHTDGVSCLKAFTPRAVFGTHQICQHKNNIGCIGSSRLHPYVLSGSADGSIILNNLVRRILQGIKGNTDVYKFIRLWKWDYSVTSNIYRLDPNFEVSNFAMNEVSNTRIDPTPINIQSIKWNESMNTGKFYAFANAAGLLVVERLGEDRSTHL</sequence>
<dbReference type="InParanoid" id="I6NDX1"/>
<proteinExistence type="predicted"/>
<dbReference type="AlphaFoldDB" id="I6NDX1"/>
<dbReference type="GO" id="GO:0001002">
    <property type="term" value="F:RNA polymerase III type 1 promoter sequence-specific DNA binding"/>
    <property type="evidence" value="ECO:0007669"/>
    <property type="project" value="EnsemblFungi"/>
</dbReference>
<feature type="compositionally biased region" description="Acidic residues" evidence="4">
    <location>
        <begin position="100"/>
        <end position="110"/>
    </location>
</feature>
<dbReference type="GO" id="GO:0005634">
    <property type="term" value="C:nucleus"/>
    <property type="evidence" value="ECO:0007669"/>
    <property type="project" value="UniProtKB-SubCell"/>
</dbReference>
<evidence type="ECO:0000256" key="1">
    <source>
        <dbReference type="ARBA" id="ARBA00004123"/>
    </source>
</evidence>
<evidence type="ECO:0000313" key="6">
    <source>
        <dbReference type="Proteomes" id="UP000006790"/>
    </source>
</evidence>
<dbReference type="GO" id="GO:0001003">
    <property type="term" value="F:RNA polymerase III type 2 promoter sequence-specific DNA binding"/>
    <property type="evidence" value="ECO:0007669"/>
    <property type="project" value="EnsemblFungi"/>
</dbReference>
<feature type="region of interest" description="Disordered" evidence="4">
    <location>
        <begin position="1"/>
        <end position="26"/>
    </location>
</feature>
<reference evidence="5 6" key="1">
    <citation type="journal article" date="2011" name="G3 (Bethesda)">
        <title>Genome evolution in the Eremothecium clade of the Saccharomyces complex revealed by comparative genomics.</title>
        <authorList>
            <person name="Wendland J."/>
            <person name="Walther A."/>
        </authorList>
    </citation>
    <scope>NUCLEOTIDE SEQUENCE [LARGE SCALE GENOMIC DNA]</scope>
    <source>
        <strain evidence="6">CBS 270.75 / DBVPG 7215 / KCTC 17166 / NRRL Y-17582</strain>
    </source>
</reference>
<dbReference type="Gene3D" id="2.130.10.10">
    <property type="entry name" value="YVTN repeat-like/Quinoprotein amine dehydrogenase"/>
    <property type="match status" value="1"/>
</dbReference>
<dbReference type="GeneID" id="11472069"/>
<dbReference type="HOGENOM" id="CLU_023122_0_0_1"/>
<dbReference type="KEGG" id="erc:Ecym_5522"/>
<dbReference type="EMBL" id="CP002501">
    <property type="protein sequence ID" value="AET40263.1"/>
    <property type="molecule type" value="Genomic_DNA"/>
</dbReference>
<dbReference type="InterPro" id="IPR052416">
    <property type="entry name" value="GTF3C_component"/>
</dbReference>
<dbReference type="OMA" id="RLWKWDY"/>
<keyword evidence="2" id="KW-0804">Transcription</keyword>
<keyword evidence="3" id="KW-0539">Nucleus</keyword>
<dbReference type="Proteomes" id="UP000006790">
    <property type="component" value="Chromosome 5"/>
</dbReference>
<dbReference type="InterPro" id="IPR036322">
    <property type="entry name" value="WD40_repeat_dom_sf"/>
</dbReference>
<dbReference type="InterPro" id="IPR015943">
    <property type="entry name" value="WD40/YVTN_repeat-like_dom_sf"/>
</dbReference>
<feature type="compositionally biased region" description="Basic residues" evidence="4">
    <location>
        <begin position="1"/>
        <end position="11"/>
    </location>
</feature>
<protein>
    <submittedName>
        <fullName evidence="5">Uncharacterized protein</fullName>
    </submittedName>
</protein>
<evidence type="ECO:0000313" key="5">
    <source>
        <dbReference type="EMBL" id="AET40263.1"/>
    </source>
</evidence>
<dbReference type="STRING" id="931890.I6NDX1"/>
<evidence type="ECO:0000256" key="3">
    <source>
        <dbReference type="ARBA" id="ARBA00023242"/>
    </source>
</evidence>
<dbReference type="OrthoDB" id="4703at2759"/>
<dbReference type="SUPFAM" id="SSF50978">
    <property type="entry name" value="WD40 repeat-like"/>
    <property type="match status" value="1"/>
</dbReference>
<evidence type="ECO:0000256" key="2">
    <source>
        <dbReference type="ARBA" id="ARBA00023163"/>
    </source>
</evidence>
<feature type="region of interest" description="Disordered" evidence="4">
    <location>
        <begin position="90"/>
        <end position="113"/>
    </location>
</feature>
<comment type="subcellular location">
    <subcellularLocation>
        <location evidence="1">Nucleus</location>
    </subcellularLocation>
</comment>
<organism evidence="5 6">
    <name type="scientific">Eremothecium cymbalariae (strain CBS 270.75 / DBVPG 7215 / KCTC 17166 / NRRL Y-17582)</name>
    <name type="common">Yeast</name>
    <dbReference type="NCBI Taxonomy" id="931890"/>
    <lineage>
        <taxon>Eukaryota</taxon>
        <taxon>Fungi</taxon>
        <taxon>Dikarya</taxon>
        <taxon>Ascomycota</taxon>
        <taxon>Saccharomycotina</taxon>
        <taxon>Saccharomycetes</taxon>
        <taxon>Saccharomycetales</taxon>
        <taxon>Saccharomycetaceae</taxon>
        <taxon>Eremothecium</taxon>
    </lineage>
</organism>
<dbReference type="PANTHER" id="PTHR15052">
    <property type="entry name" value="RNA POLYMERASE III TRANSCRIPTION INITIATION FACTOR COMPLEX SUBUNIT"/>
    <property type="match status" value="1"/>
</dbReference>